<feature type="domain" description="Cellulose-binding Sde182 C-terminal" evidence="3">
    <location>
        <begin position="397"/>
        <end position="478"/>
    </location>
</feature>
<comment type="caution">
    <text evidence="4">The sequence shown here is derived from an EMBL/GenBank/DDBJ whole genome shotgun (WGS) entry which is preliminary data.</text>
</comment>
<dbReference type="SUPFAM" id="SSF53590">
    <property type="entry name" value="Nucleoside hydrolase"/>
    <property type="match status" value="1"/>
</dbReference>
<name>A0A5M4ATR1_9BACT</name>
<dbReference type="GO" id="GO:0016799">
    <property type="term" value="F:hydrolase activity, hydrolyzing N-glycosyl compounds"/>
    <property type="evidence" value="ECO:0007669"/>
    <property type="project" value="InterPro"/>
</dbReference>
<evidence type="ECO:0008006" key="6">
    <source>
        <dbReference type="Google" id="ProtNLM"/>
    </source>
</evidence>
<keyword evidence="1" id="KW-0732">Signal</keyword>
<dbReference type="Gene3D" id="3.90.245.10">
    <property type="entry name" value="Ribonucleoside hydrolase-like"/>
    <property type="match status" value="1"/>
</dbReference>
<evidence type="ECO:0000259" key="2">
    <source>
        <dbReference type="Pfam" id="PF07632"/>
    </source>
</evidence>
<protein>
    <recommendedName>
        <fullName evidence="6">DUF1593 domain-containing protein</fullName>
    </recommendedName>
</protein>
<dbReference type="EMBL" id="BLAX01000001">
    <property type="protein sequence ID" value="GET31325.1"/>
    <property type="molecule type" value="Genomic_DNA"/>
</dbReference>
<accession>A0A5M4ATR1</accession>
<sequence length="479" mass="55041">MNKQLILGLLFLFITGQVIAQNTDVKPRVIVLTDAEIDDQCSMVRFLLYSDDFDIDGIITTSSQYHSHGHNWAGDDWMDPYLDAYAKVYPNLRKNDPDYPTPGYLKAHTFLGNVDKEGEMDSITPGSQQIVKVLLDESDNRPVWIQAWGGTNTLARALKTIQEKYPDKMAYVAKKLRFFFIWEQDNTYQSYIRPNWGKYNILTIICDQFWAVAYQWDKVLPADKQKYFKADWMKSHILEGHGPLCSLYQAHKEGDKGGFQEGDFRSEGDSPSFFYAINTGLTNGNMDHPDWGSWGGRYTRVRANTWLDPVPESGYTYPKGRWYTETGWGRQYMKHEYPKNLDLMKEYFKPIARWTDALQNDFAARADWCVKSYQDANHPPVVKLKNALSITAKPGSKIQLSAKGSYDPDGNKLNYQWWQYKEAETYKGTIGFQDADQQDASFTVPEDAALGQTIHVICEVKDNGSPVLTRYKRVIVTIN</sequence>
<dbReference type="Pfam" id="PF21027">
    <property type="entry name" value="Sde0182_C"/>
    <property type="match status" value="1"/>
</dbReference>
<dbReference type="AlphaFoldDB" id="A0A5M4ATR1"/>
<gene>
    <name evidence="4" type="ORF">PbJCM13498_01880</name>
</gene>
<dbReference type="InterPro" id="IPR013783">
    <property type="entry name" value="Ig-like_fold"/>
</dbReference>
<reference evidence="4 5" key="1">
    <citation type="submission" date="2019-10" db="EMBL/GenBank/DDBJ databases">
        <title>Prolixibacter strains distinguished by the presence of nitrate reductase genes were adept at nitrate-dependent anaerobic corrosion of metallic iron and carbon steel.</title>
        <authorList>
            <person name="Iino T."/>
            <person name="Shono N."/>
            <person name="Ito K."/>
            <person name="Nakamura R."/>
            <person name="Sueoka K."/>
            <person name="Harayama S."/>
            <person name="Ohkuma M."/>
        </authorList>
    </citation>
    <scope>NUCLEOTIDE SEQUENCE [LARGE SCALE GENOMIC DNA]</scope>
    <source>
        <strain evidence="4 5">JCM 13498</strain>
    </source>
</reference>
<feature type="signal peptide" evidence="1">
    <location>
        <begin position="1"/>
        <end position="20"/>
    </location>
</feature>
<proteinExistence type="predicted"/>
<feature type="chain" id="PRO_5024293479" description="DUF1593 domain-containing protein" evidence="1">
    <location>
        <begin position="21"/>
        <end position="479"/>
    </location>
</feature>
<evidence type="ECO:0000256" key="1">
    <source>
        <dbReference type="SAM" id="SignalP"/>
    </source>
</evidence>
<dbReference type="RefSeq" id="WP_025866308.1">
    <property type="nucleotide sequence ID" value="NZ_BLAX01000001.1"/>
</dbReference>
<dbReference type="Proteomes" id="UP000391834">
    <property type="component" value="Unassembled WGS sequence"/>
</dbReference>
<dbReference type="InterPro" id="IPR011483">
    <property type="entry name" value="Sde182_NH-like"/>
</dbReference>
<dbReference type="InterPro" id="IPR048527">
    <property type="entry name" value="Sde182_C"/>
</dbReference>
<evidence type="ECO:0000313" key="4">
    <source>
        <dbReference type="EMBL" id="GET31325.1"/>
    </source>
</evidence>
<evidence type="ECO:0000259" key="3">
    <source>
        <dbReference type="Pfam" id="PF21027"/>
    </source>
</evidence>
<keyword evidence="5" id="KW-1185">Reference proteome</keyword>
<dbReference type="InterPro" id="IPR036452">
    <property type="entry name" value="Ribo_hydro-like"/>
</dbReference>
<feature type="domain" description="Cellulose-binding Sde182 nucleoside hydrolase-like" evidence="2">
    <location>
        <begin position="28"/>
        <end position="298"/>
    </location>
</feature>
<organism evidence="4 5">
    <name type="scientific">Prolixibacter bellariivorans</name>
    <dbReference type="NCBI Taxonomy" id="314319"/>
    <lineage>
        <taxon>Bacteria</taxon>
        <taxon>Pseudomonadati</taxon>
        <taxon>Bacteroidota</taxon>
        <taxon>Bacteroidia</taxon>
        <taxon>Marinilabiliales</taxon>
        <taxon>Prolixibacteraceae</taxon>
        <taxon>Prolixibacter</taxon>
    </lineage>
</organism>
<dbReference type="Gene3D" id="2.60.40.10">
    <property type="entry name" value="Immunoglobulins"/>
    <property type="match status" value="1"/>
</dbReference>
<dbReference type="Pfam" id="PF07632">
    <property type="entry name" value="Sde182_NH-like"/>
    <property type="match status" value="1"/>
</dbReference>
<evidence type="ECO:0000313" key="5">
    <source>
        <dbReference type="Proteomes" id="UP000391834"/>
    </source>
</evidence>